<evidence type="ECO:0000313" key="7">
    <source>
        <dbReference type="Proteomes" id="UP000887566"/>
    </source>
</evidence>
<proteinExistence type="inferred from homology"/>
<comment type="similarity">
    <text evidence="2 6">Belongs to the XK family.</text>
</comment>
<evidence type="ECO:0000256" key="2">
    <source>
        <dbReference type="ARBA" id="ARBA00008789"/>
    </source>
</evidence>
<dbReference type="WBParaSite" id="PSAMB.scaffold15364size1602.g36481.t1">
    <property type="protein sequence ID" value="PSAMB.scaffold15364size1602.g36481.t1"/>
    <property type="gene ID" value="PSAMB.scaffold15364size1602.g36481"/>
</dbReference>
<feature type="transmembrane region" description="Helical" evidence="6">
    <location>
        <begin position="79"/>
        <end position="104"/>
    </location>
</feature>
<comment type="subcellular location">
    <subcellularLocation>
        <location evidence="1 6">Membrane</location>
        <topology evidence="1 6">Multi-pass membrane protein</topology>
    </subcellularLocation>
</comment>
<accession>A0A914V4F4</accession>
<evidence type="ECO:0000256" key="5">
    <source>
        <dbReference type="ARBA" id="ARBA00023136"/>
    </source>
</evidence>
<protein>
    <recommendedName>
        <fullName evidence="6">XK-related protein</fullName>
    </recommendedName>
</protein>
<evidence type="ECO:0000256" key="4">
    <source>
        <dbReference type="ARBA" id="ARBA00022989"/>
    </source>
</evidence>
<feature type="transmembrane region" description="Helical" evidence="6">
    <location>
        <begin position="41"/>
        <end position="59"/>
    </location>
</feature>
<dbReference type="InterPro" id="IPR018629">
    <property type="entry name" value="XK-rel"/>
</dbReference>
<sequence>MKCSTRNAPKLIYFTPLPDVDSQWAEVDAAHDHADRLPRRIFVSLADLFCYVFAIATFVGDVVSDLTVAYYHWTNDRIWPASLVLTFVALPSLLLNAMAFAWWFDDSRL</sequence>
<reference evidence="8" key="1">
    <citation type="submission" date="2022-11" db="UniProtKB">
        <authorList>
            <consortium name="WormBaseParasite"/>
        </authorList>
    </citation>
    <scope>IDENTIFICATION</scope>
</reference>
<evidence type="ECO:0000256" key="3">
    <source>
        <dbReference type="ARBA" id="ARBA00022692"/>
    </source>
</evidence>
<dbReference type="Pfam" id="PF09815">
    <property type="entry name" value="XK-related"/>
    <property type="match status" value="1"/>
</dbReference>
<evidence type="ECO:0000313" key="8">
    <source>
        <dbReference type="WBParaSite" id="PSAMB.scaffold15364size1602.g36481.t1"/>
    </source>
</evidence>
<dbReference type="AlphaFoldDB" id="A0A914V4F4"/>
<keyword evidence="4 6" id="KW-1133">Transmembrane helix</keyword>
<dbReference type="GO" id="GO:0005886">
    <property type="term" value="C:plasma membrane"/>
    <property type="evidence" value="ECO:0007669"/>
    <property type="project" value="UniProtKB-ARBA"/>
</dbReference>
<keyword evidence="3 6" id="KW-0812">Transmembrane</keyword>
<name>A0A914V4F4_9BILA</name>
<keyword evidence="7" id="KW-1185">Reference proteome</keyword>
<comment type="caution">
    <text evidence="6">Lacks conserved residue(s) required for the propagation of feature annotation.</text>
</comment>
<dbReference type="Proteomes" id="UP000887566">
    <property type="component" value="Unplaced"/>
</dbReference>
<keyword evidence="5 6" id="KW-0472">Membrane</keyword>
<organism evidence="7 8">
    <name type="scientific">Plectus sambesii</name>
    <dbReference type="NCBI Taxonomy" id="2011161"/>
    <lineage>
        <taxon>Eukaryota</taxon>
        <taxon>Metazoa</taxon>
        <taxon>Ecdysozoa</taxon>
        <taxon>Nematoda</taxon>
        <taxon>Chromadorea</taxon>
        <taxon>Plectida</taxon>
        <taxon>Plectina</taxon>
        <taxon>Plectoidea</taxon>
        <taxon>Plectidae</taxon>
        <taxon>Plectus</taxon>
    </lineage>
</organism>
<evidence type="ECO:0000256" key="1">
    <source>
        <dbReference type="ARBA" id="ARBA00004141"/>
    </source>
</evidence>
<evidence type="ECO:0000256" key="6">
    <source>
        <dbReference type="RuleBase" id="RU910716"/>
    </source>
</evidence>